<name>A0ABY8CED3_9GAMM</name>
<keyword evidence="2" id="KW-1185">Reference proteome</keyword>
<protein>
    <recommendedName>
        <fullName evidence="3">START domain-containing protein</fullName>
    </recommendedName>
</protein>
<evidence type="ECO:0000313" key="2">
    <source>
        <dbReference type="Proteomes" id="UP001222275"/>
    </source>
</evidence>
<gene>
    <name evidence="1" type="ORF">NR989_04935</name>
</gene>
<dbReference type="EMBL" id="CP102381">
    <property type="protein sequence ID" value="WEJ63602.1"/>
    <property type="molecule type" value="Genomic_DNA"/>
</dbReference>
<evidence type="ECO:0008006" key="3">
    <source>
        <dbReference type="Google" id="ProtNLM"/>
    </source>
</evidence>
<dbReference type="Proteomes" id="UP001222275">
    <property type="component" value="Chromosome"/>
</dbReference>
<proteinExistence type="predicted"/>
<evidence type="ECO:0000313" key="1">
    <source>
        <dbReference type="EMBL" id="WEJ63602.1"/>
    </source>
</evidence>
<dbReference type="RefSeq" id="WP_275595859.1">
    <property type="nucleotide sequence ID" value="NZ_CP102381.1"/>
</dbReference>
<reference evidence="1 2" key="1">
    <citation type="submission" date="2022-06" db="EMBL/GenBank/DDBJ databases">
        <title>Thiomicrohabdus sp. nov, an obligately chemolithoautotrophic, sulfur-oxidizing bacterium isolated from beach of Guanyin Mountain. Amoy.</title>
        <authorList>
            <person name="Zhu H."/>
        </authorList>
    </citation>
    <scope>NUCLEOTIDE SEQUENCE [LARGE SCALE GENOMIC DNA]</scope>
    <source>
        <strain evidence="1 2">XGS-01</strain>
    </source>
</reference>
<sequence length="224" mass="26465">MKRNLTILSTLMIFAVVFFSFVDRNVLSDSEGMNEKMRLKLGSYVADIPKDYFYLNNLYAEKKGRAWKPTDKRQEVNSVILWVDWPSMEPYDKQHPSGKISMVVSDNHNERWPYNFFKNVVSENKEMNTVVRQSKEAPGLMQYNFSNDSSDYYLDSSFPKPNLIRIICTREGEAPYPMCWRGNSEVISGVNVSYRFPRKHLRNWKKIDRSIKQLLFSFKVNKER</sequence>
<accession>A0ABY8CED3</accession>
<organism evidence="1 2">
    <name type="scientific">Thiomicrorhabdus lithotrophica</name>
    <dbReference type="NCBI Taxonomy" id="2949997"/>
    <lineage>
        <taxon>Bacteria</taxon>
        <taxon>Pseudomonadati</taxon>
        <taxon>Pseudomonadota</taxon>
        <taxon>Gammaproteobacteria</taxon>
        <taxon>Thiotrichales</taxon>
        <taxon>Piscirickettsiaceae</taxon>
        <taxon>Thiomicrorhabdus</taxon>
    </lineage>
</organism>